<dbReference type="AlphaFoldDB" id="A0A117M7P3"/>
<dbReference type="Proteomes" id="UP000055014">
    <property type="component" value="Unassembled WGS sequence"/>
</dbReference>
<gene>
    <name evidence="1" type="ORF">XE02_1176</name>
</gene>
<name>A0A117M7P3_9BACT</name>
<feature type="non-terminal residue" evidence="1">
    <location>
        <position position="27"/>
    </location>
</feature>
<evidence type="ECO:0000313" key="1">
    <source>
        <dbReference type="EMBL" id="KUK88929.1"/>
    </source>
</evidence>
<accession>A0A117M7P3</accession>
<protein>
    <submittedName>
        <fullName evidence="1">Peptidase M30</fullName>
    </submittedName>
</protein>
<dbReference type="PROSITE" id="PS51257">
    <property type="entry name" value="PROKAR_LIPOPROTEIN"/>
    <property type="match status" value="1"/>
</dbReference>
<dbReference type="EMBL" id="LGGW01000121">
    <property type="protein sequence ID" value="KUK88929.1"/>
    <property type="molecule type" value="Genomic_DNA"/>
</dbReference>
<sequence>MTRYRNTILISVLLFIALVFSSCVPRA</sequence>
<organism evidence="1 2">
    <name type="scientific">Mesotoga infera</name>
    <dbReference type="NCBI Taxonomy" id="1236046"/>
    <lineage>
        <taxon>Bacteria</taxon>
        <taxon>Thermotogati</taxon>
        <taxon>Thermotogota</taxon>
        <taxon>Thermotogae</taxon>
        <taxon>Kosmotogales</taxon>
        <taxon>Kosmotogaceae</taxon>
        <taxon>Mesotoga</taxon>
    </lineage>
</organism>
<reference evidence="2" key="1">
    <citation type="journal article" date="2015" name="MBio">
        <title>Genome-Resolved Metagenomic Analysis Reveals Roles for Candidate Phyla and Other Microbial Community Members in Biogeochemical Transformations in Oil Reservoirs.</title>
        <authorList>
            <person name="Hu P."/>
            <person name="Tom L."/>
            <person name="Singh A."/>
            <person name="Thomas B.C."/>
            <person name="Baker B.J."/>
            <person name="Piceno Y.M."/>
            <person name="Andersen G.L."/>
            <person name="Banfield J.F."/>
        </authorList>
    </citation>
    <scope>NUCLEOTIDE SEQUENCE [LARGE SCALE GENOMIC DNA]</scope>
</reference>
<evidence type="ECO:0000313" key="2">
    <source>
        <dbReference type="Proteomes" id="UP000055014"/>
    </source>
</evidence>
<comment type="caution">
    <text evidence="1">The sequence shown here is derived from an EMBL/GenBank/DDBJ whole genome shotgun (WGS) entry which is preliminary data.</text>
</comment>
<proteinExistence type="predicted"/>